<accession>A0A4Q7V4E6</accession>
<organism evidence="1 2">
    <name type="scientific">Pseudonocardia sediminis</name>
    <dbReference type="NCBI Taxonomy" id="1397368"/>
    <lineage>
        <taxon>Bacteria</taxon>
        <taxon>Bacillati</taxon>
        <taxon>Actinomycetota</taxon>
        <taxon>Actinomycetes</taxon>
        <taxon>Pseudonocardiales</taxon>
        <taxon>Pseudonocardiaceae</taxon>
        <taxon>Pseudonocardia</taxon>
    </lineage>
</organism>
<evidence type="ECO:0000313" key="2">
    <source>
        <dbReference type="Proteomes" id="UP000291591"/>
    </source>
</evidence>
<dbReference type="OrthoDB" id="4744257at2"/>
<name>A0A4Q7V4E6_PSEST</name>
<evidence type="ECO:0000313" key="1">
    <source>
        <dbReference type="EMBL" id="RZT87479.1"/>
    </source>
</evidence>
<protein>
    <submittedName>
        <fullName evidence="1">Uncharacterized protein</fullName>
    </submittedName>
</protein>
<dbReference type="EMBL" id="SHKL01000001">
    <property type="protein sequence ID" value="RZT87479.1"/>
    <property type="molecule type" value="Genomic_DNA"/>
</dbReference>
<reference evidence="1 2" key="1">
    <citation type="submission" date="2019-02" db="EMBL/GenBank/DDBJ databases">
        <title>Sequencing the genomes of 1000 actinobacteria strains.</title>
        <authorList>
            <person name="Klenk H.-P."/>
        </authorList>
    </citation>
    <scope>NUCLEOTIDE SEQUENCE [LARGE SCALE GENOMIC DNA]</scope>
    <source>
        <strain evidence="1 2">DSM 45779</strain>
    </source>
</reference>
<comment type="caution">
    <text evidence="1">The sequence shown here is derived from an EMBL/GenBank/DDBJ whole genome shotgun (WGS) entry which is preliminary data.</text>
</comment>
<dbReference type="Proteomes" id="UP000291591">
    <property type="component" value="Unassembled WGS sequence"/>
</dbReference>
<gene>
    <name evidence="1" type="ORF">EV383_4404</name>
</gene>
<dbReference type="AlphaFoldDB" id="A0A4Q7V4E6"/>
<sequence>MTWPWPGDTRTDRAQRCARWYRDLLAEYAPEACAELDGQLVDRYGQTWLRPVRGVEELDDWVTVDIAAEHTGVSVRAVYMWVYRDKIDGDVGKDGRLRVELRAALDYNAELRRTRAQRAS</sequence>
<proteinExistence type="predicted"/>
<dbReference type="RefSeq" id="WP_130291629.1">
    <property type="nucleotide sequence ID" value="NZ_SHKL01000001.1"/>
</dbReference>
<keyword evidence="2" id="KW-1185">Reference proteome</keyword>